<dbReference type="AlphaFoldDB" id="G2Q485"/>
<dbReference type="KEGG" id="mtm:MYCTH_91906"/>
<dbReference type="VEuPathDB" id="FungiDB:MYCTH_91906"/>
<evidence type="ECO:0000256" key="1">
    <source>
        <dbReference type="SAM" id="MobiDB-lite"/>
    </source>
</evidence>
<accession>G2Q485</accession>
<dbReference type="Proteomes" id="UP000007322">
    <property type="component" value="Chromosome 1"/>
</dbReference>
<keyword evidence="3" id="KW-1185">Reference proteome</keyword>
<organism evidence="2 3">
    <name type="scientific">Thermothelomyces thermophilus (strain ATCC 42464 / BCRC 31852 / DSM 1799)</name>
    <name type="common">Sporotrichum thermophile</name>
    <dbReference type="NCBI Taxonomy" id="573729"/>
    <lineage>
        <taxon>Eukaryota</taxon>
        <taxon>Fungi</taxon>
        <taxon>Dikarya</taxon>
        <taxon>Ascomycota</taxon>
        <taxon>Pezizomycotina</taxon>
        <taxon>Sordariomycetes</taxon>
        <taxon>Sordariomycetidae</taxon>
        <taxon>Sordariales</taxon>
        <taxon>Chaetomiaceae</taxon>
        <taxon>Thermothelomyces</taxon>
    </lineage>
</organism>
<feature type="region of interest" description="Disordered" evidence="1">
    <location>
        <begin position="31"/>
        <end position="58"/>
    </location>
</feature>
<name>G2Q485_THET4</name>
<proteinExistence type="predicted"/>
<dbReference type="InParanoid" id="G2Q485"/>
<dbReference type="RefSeq" id="XP_003659725.1">
    <property type="nucleotide sequence ID" value="XM_003659677.1"/>
</dbReference>
<gene>
    <name evidence="2" type="ORF">MYCTH_91906</name>
</gene>
<evidence type="ECO:0000313" key="3">
    <source>
        <dbReference type="Proteomes" id="UP000007322"/>
    </source>
</evidence>
<sequence length="104" mass="11522">MKSCSVTRTVLTTWDEPGRAALEVLPVLMTPDGAKNLTPRSDGDPPPEAGGKRFEVTNTPEDASLFRELEDDVLVPMHFEFWAHFAEKRNALAAVLGKDVLEDR</sequence>
<dbReference type="OrthoDB" id="332863at2759"/>
<dbReference type="HOGENOM" id="CLU_2251886_0_0_1"/>
<protein>
    <submittedName>
        <fullName evidence="2">Uncharacterized protein</fullName>
    </submittedName>
</protein>
<dbReference type="GeneID" id="11508965"/>
<evidence type="ECO:0000313" key="2">
    <source>
        <dbReference type="EMBL" id="AEO54480.1"/>
    </source>
</evidence>
<reference evidence="2 3" key="1">
    <citation type="journal article" date="2011" name="Nat. Biotechnol.">
        <title>Comparative genomic analysis of the thermophilic biomass-degrading fungi Myceliophthora thermophila and Thielavia terrestris.</title>
        <authorList>
            <person name="Berka R.M."/>
            <person name="Grigoriev I.V."/>
            <person name="Otillar R."/>
            <person name="Salamov A."/>
            <person name="Grimwood J."/>
            <person name="Reid I."/>
            <person name="Ishmael N."/>
            <person name="John T."/>
            <person name="Darmond C."/>
            <person name="Moisan M.-C."/>
            <person name="Henrissat B."/>
            <person name="Coutinho P.M."/>
            <person name="Lombard V."/>
            <person name="Natvig D.O."/>
            <person name="Lindquist E."/>
            <person name="Schmutz J."/>
            <person name="Lucas S."/>
            <person name="Harris P."/>
            <person name="Powlowski J."/>
            <person name="Bellemare A."/>
            <person name="Taylor D."/>
            <person name="Butler G."/>
            <person name="de Vries R.P."/>
            <person name="Allijn I.E."/>
            <person name="van den Brink J."/>
            <person name="Ushinsky S."/>
            <person name="Storms R."/>
            <person name="Powell A.J."/>
            <person name="Paulsen I.T."/>
            <person name="Elbourne L.D.H."/>
            <person name="Baker S.E."/>
            <person name="Magnuson J."/>
            <person name="LaBoissiere S."/>
            <person name="Clutterbuck A.J."/>
            <person name="Martinez D."/>
            <person name="Wogulis M."/>
            <person name="de Leon A.L."/>
            <person name="Rey M.W."/>
            <person name="Tsang A."/>
        </authorList>
    </citation>
    <scope>NUCLEOTIDE SEQUENCE [LARGE SCALE GENOMIC DNA]</scope>
    <source>
        <strain evidence="3">ATCC 42464 / BCRC 31852 / DSM 1799</strain>
    </source>
</reference>
<dbReference type="EMBL" id="CP003002">
    <property type="protein sequence ID" value="AEO54480.1"/>
    <property type="molecule type" value="Genomic_DNA"/>
</dbReference>